<keyword evidence="3" id="KW-1185">Reference proteome</keyword>
<evidence type="ECO:0000313" key="2">
    <source>
        <dbReference type="EMBL" id="NGO47737.1"/>
    </source>
</evidence>
<comment type="caution">
    <text evidence="2">The sequence shown here is derived from an EMBL/GenBank/DDBJ whole genome shotgun (WGS) entry which is preliminary data.</text>
</comment>
<organism evidence="2 3">
    <name type="scientific">Streptomyces ureilyticus</name>
    <dbReference type="NCBI Taxonomy" id="1775131"/>
    <lineage>
        <taxon>Bacteria</taxon>
        <taxon>Bacillati</taxon>
        <taxon>Actinomycetota</taxon>
        <taxon>Actinomycetes</taxon>
        <taxon>Kitasatosporales</taxon>
        <taxon>Streptomycetaceae</taxon>
        <taxon>Streptomyces</taxon>
    </lineage>
</organism>
<proteinExistence type="predicted"/>
<evidence type="ECO:0000313" key="3">
    <source>
        <dbReference type="Proteomes" id="UP001518140"/>
    </source>
</evidence>
<dbReference type="EMBL" id="JAAKZX010000200">
    <property type="protein sequence ID" value="NGO47737.1"/>
    <property type="molecule type" value="Genomic_DNA"/>
</dbReference>
<reference evidence="2 3" key="1">
    <citation type="submission" date="2020-02" db="EMBL/GenBank/DDBJ databases">
        <title>Whole-genome analyses of novel actinobacteria.</title>
        <authorList>
            <person name="Sahin N."/>
            <person name="Tokatli A."/>
        </authorList>
    </citation>
    <scope>NUCLEOTIDE SEQUENCE [LARGE SCALE GENOMIC DNA]</scope>
    <source>
        <strain evidence="2 3">YC419</strain>
    </source>
</reference>
<dbReference type="RefSeq" id="WP_165344248.1">
    <property type="nucleotide sequence ID" value="NZ_JAAKZX010000200.1"/>
</dbReference>
<sequence length="209" mass="23739">MQLIDMLKEAVLRTGCRRHEHRDQVSRLRRPRPYRGRTALRPLPLGGVRPRHRREHTNATFAARSTELWGQGSTAVTSDSTHVRAYDQNLFTEWLSLHGGRGVLIYWHVEKKSLAIHYQLINCTASEVAAMVEGAMQHGTSMVVEANYTDSHGQSEIGLGITRMLNFDLLPEIKRINKVKLCRPTAGDLDAYPQLTPALPRPVRWELIT</sequence>
<dbReference type="Proteomes" id="UP001518140">
    <property type="component" value="Unassembled WGS sequence"/>
</dbReference>
<accession>A0ABX0E298</accession>
<dbReference type="InterPro" id="IPR002513">
    <property type="entry name" value="Tn3_Tnp_DDE_dom"/>
</dbReference>
<gene>
    <name evidence="2" type="ORF">G6048_38550</name>
</gene>
<evidence type="ECO:0000259" key="1">
    <source>
        <dbReference type="Pfam" id="PF01526"/>
    </source>
</evidence>
<protein>
    <submittedName>
        <fullName evidence="2">Transposase</fullName>
    </submittedName>
</protein>
<feature type="domain" description="Tn3 transposase DDE" evidence="1">
    <location>
        <begin position="57"/>
        <end position="208"/>
    </location>
</feature>
<dbReference type="Pfam" id="PF01526">
    <property type="entry name" value="DDE_Tnp_Tn3"/>
    <property type="match status" value="1"/>
</dbReference>
<name>A0ABX0E298_9ACTN</name>